<gene>
    <name evidence="1" type="ORF">SAMD00023353_2400600</name>
</gene>
<keyword evidence="2" id="KW-1185">Reference proteome</keyword>
<proteinExistence type="predicted"/>
<organism evidence="1">
    <name type="scientific">Rosellinia necatrix</name>
    <name type="common">White root-rot fungus</name>
    <dbReference type="NCBI Taxonomy" id="77044"/>
    <lineage>
        <taxon>Eukaryota</taxon>
        <taxon>Fungi</taxon>
        <taxon>Dikarya</taxon>
        <taxon>Ascomycota</taxon>
        <taxon>Pezizomycotina</taxon>
        <taxon>Sordariomycetes</taxon>
        <taxon>Xylariomycetidae</taxon>
        <taxon>Xylariales</taxon>
        <taxon>Xylariaceae</taxon>
        <taxon>Rosellinia</taxon>
    </lineage>
</organism>
<dbReference type="Proteomes" id="UP000054516">
    <property type="component" value="Unassembled WGS sequence"/>
</dbReference>
<protein>
    <submittedName>
        <fullName evidence="1">Uncharacterized protein</fullName>
    </submittedName>
</protein>
<name>A0A1S8A8F2_ROSNE</name>
<reference evidence="1" key="1">
    <citation type="submission" date="2016-03" db="EMBL/GenBank/DDBJ databases">
        <title>Draft genome sequence of Rosellinia necatrix.</title>
        <authorList>
            <person name="Kanematsu S."/>
        </authorList>
    </citation>
    <scope>NUCLEOTIDE SEQUENCE [LARGE SCALE GENOMIC DNA]</scope>
    <source>
        <strain evidence="1">W97</strain>
    </source>
</reference>
<dbReference type="AlphaFoldDB" id="A0A1S8A8F2"/>
<dbReference type="EMBL" id="DF977469">
    <property type="protein sequence ID" value="GAW26205.1"/>
    <property type="molecule type" value="Genomic_DNA"/>
</dbReference>
<evidence type="ECO:0000313" key="2">
    <source>
        <dbReference type="Proteomes" id="UP000054516"/>
    </source>
</evidence>
<sequence length="91" mass="9720">MRPALRDTNGVAASPSMIGGITQIPQAAPFSPLALHVPPRALDQAGVFAFITGAQRFEAAEDDVCFLLVVVEGLRGLREQDLFVVSGYCDF</sequence>
<evidence type="ECO:0000313" key="1">
    <source>
        <dbReference type="EMBL" id="GAW26205.1"/>
    </source>
</evidence>
<accession>A0A1S8A8F2</accession>